<dbReference type="Proteomes" id="UP000270678">
    <property type="component" value="Chromosome"/>
</dbReference>
<feature type="domain" description="NAD(P)-binding" evidence="1">
    <location>
        <begin position="4"/>
        <end position="297"/>
    </location>
</feature>
<gene>
    <name evidence="2" type="ORF">EI981_25875</name>
</gene>
<evidence type="ECO:0000313" key="2">
    <source>
        <dbReference type="EMBL" id="AZS17518.1"/>
    </source>
</evidence>
<organism evidence="2 3">
    <name type="scientific">Paenibacillus lutimineralis</name>
    <dbReference type="NCBI Taxonomy" id="2707005"/>
    <lineage>
        <taxon>Bacteria</taxon>
        <taxon>Bacillati</taxon>
        <taxon>Bacillota</taxon>
        <taxon>Bacilli</taxon>
        <taxon>Bacillales</taxon>
        <taxon>Paenibacillaceae</taxon>
        <taxon>Paenibacillus</taxon>
    </lineage>
</organism>
<dbReference type="RefSeq" id="WP_127003132.1">
    <property type="nucleotide sequence ID" value="NZ_CP034346.1"/>
</dbReference>
<dbReference type="InterPro" id="IPR016040">
    <property type="entry name" value="NAD(P)-bd_dom"/>
</dbReference>
<dbReference type="PANTHER" id="PTHR43000">
    <property type="entry name" value="DTDP-D-GLUCOSE 4,6-DEHYDRATASE-RELATED"/>
    <property type="match status" value="1"/>
</dbReference>
<dbReference type="Pfam" id="PF16363">
    <property type="entry name" value="GDP_Man_Dehyd"/>
    <property type="match status" value="1"/>
</dbReference>
<evidence type="ECO:0000259" key="1">
    <source>
        <dbReference type="Pfam" id="PF16363"/>
    </source>
</evidence>
<dbReference type="Gene3D" id="3.40.50.720">
    <property type="entry name" value="NAD(P)-binding Rossmann-like Domain"/>
    <property type="match status" value="1"/>
</dbReference>
<dbReference type="EMBL" id="CP034346">
    <property type="protein sequence ID" value="AZS17518.1"/>
    <property type="molecule type" value="Genomic_DNA"/>
</dbReference>
<protein>
    <submittedName>
        <fullName evidence="2">NAD-dependent epimerase/dehydratase family protein</fullName>
    </submittedName>
</protein>
<reference evidence="3" key="1">
    <citation type="submission" date="2018-12" db="EMBL/GenBank/DDBJ databases">
        <title>Complete genome sequence of Paenibacillus sp. MBLB1234.</title>
        <authorList>
            <person name="Nam Y.-D."/>
            <person name="Kang J."/>
            <person name="Chung W.-H."/>
            <person name="Park Y.S."/>
        </authorList>
    </citation>
    <scope>NUCLEOTIDE SEQUENCE [LARGE SCALE GENOMIC DNA]</scope>
    <source>
        <strain evidence="3">MBLB1234</strain>
    </source>
</reference>
<dbReference type="KEGG" id="plut:EI981_25875"/>
<evidence type="ECO:0000313" key="3">
    <source>
        <dbReference type="Proteomes" id="UP000270678"/>
    </source>
</evidence>
<dbReference type="InterPro" id="IPR036291">
    <property type="entry name" value="NAD(P)-bd_dom_sf"/>
</dbReference>
<accession>A0A3S9V4N3</accession>
<dbReference type="OrthoDB" id="9779041at2"/>
<dbReference type="SUPFAM" id="SSF51735">
    <property type="entry name" value="NAD(P)-binding Rossmann-fold domains"/>
    <property type="match status" value="1"/>
</dbReference>
<name>A0A3S9V4N3_9BACL</name>
<dbReference type="AlphaFoldDB" id="A0A3S9V4N3"/>
<sequence>MKALITGVSGFVGTYLSQKLLESGYEVVGLARTRRVIDNNINFISCDITDELRLQQILKSEKPDEIYHLAGAAFIPLTYKEPQQTYNTIANGTLCLYEAMRKVDLFSKVLYIGSGAVYGEGTGIPFTERDSLEPNNPYAGAKACADLISDQYVKSYKMNIVRVRPFNHTGPGQSSAFVCSNFAKQIAQLEHEGNNVIHVGNIDVERDFLDVRDVVDAYYILMKQGISGEVYNVSSQQAVSISALLNLLSLYSEIESLEIKVDKNKIRPNETLVKIGDSSKLRLETGWEPIRDLKQTMVELLEYWRRFNASLYS</sequence>
<keyword evidence="3" id="KW-1185">Reference proteome</keyword>
<proteinExistence type="predicted"/>
<dbReference type="Gene3D" id="3.90.25.10">
    <property type="entry name" value="UDP-galactose 4-epimerase, domain 1"/>
    <property type="match status" value="1"/>
</dbReference>